<keyword evidence="6" id="KW-0560">Oxidoreductase</keyword>
<comment type="similarity">
    <text evidence="3">Belongs to the paxM FAD-dependent monooxygenase family.</text>
</comment>
<keyword evidence="10" id="KW-1185">Reference proteome</keyword>
<dbReference type="OrthoDB" id="47494at2759"/>
<accession>A0A6A5QWS2</accession>
<dbReference type="Gene3D" id="3.50.50.60">
    <property type="entry name" value="FAD/NAD(P)-binding domain"/>
    <property type="match status" value="1"/>
</dbReference>
<feature type="domain" description="FAD-binding" evidence="8">
    <location>
        <begin position="291"/>
        <end position="340"/>
    </location>
</feature>
<dbReference type="PANTHER" id="PTHR47178">
    <property type="entry name" value="MONOOXYGENASE, FAD-BINDING"/>
    <property type="match status" value="1"/>
</dbReference>
<dbReference type="AlphaFoldDB" id="A0A6A5QWS2"/>
<reference evidence="9" key="1">
    <citation type="journal article" date="2020" name="Stud. Mycol.">
        <title>101 Dothideomycetes genomes: a test case for predicting lifestyles and emergence of pathogens.</title>
        <authorList>
            <person name="Haridas S."/>
            <person name="Albert R."/>
            <person name="Binder M."/>
            <person name="Bloem J."/>
            <person name="Labutti K."/>
            <person name="Salamov A."/>
            <person name="Andreopoulos B."/>
            <person name="Baker S."/>
            <person name="Barry K."/>
            <person name="Bills G."/>
            <person name="Bluhm B."/>
            <person name="Cannon C."/>
            <person name="Castanera R."/>
            <person name="Culley D."/>
            <person name="Daum C."/>
            <person name="Ezra D."/>
            <person name="Gonzalez J."/>
            <person name="Henrissat B."/>
            <person name="Kuo A."/>
            <person name="Liang C."/>
            <person name="Lipzen A."/>
            <person name="Lutzoni F."/>
            <person name="Magnuson J."/>
            <person name="Mondo S."/>
            <person name="Nolan M."/>
            <person name="Ohm R."/>
            <person name="Pangilinan J."/>
            <person name="Park H.-J."/>
            <person name="Ramirez L."/>
            <person name="Alfaro M."/>
            <person name="Sun H."/>
            <person name="Tritt A."/>
            <person name="Yoshinaga Y."/>
            <person name="Zwiers L.-H."/>
            <person name="Turgeon B."/>
            <person name="Goodwin S."/>
            <person name="Spatafora J."/>
            <person name="Crous P."/>
            <person name="Grigoriev I."/>
        </authorList>
    </citation>
    <scope>NUCLEOTIDE SEQUENCE</scope>
    <source>
        <strain evidence="9">HMLAC05119</strain>
    </source>
</reference>
<keyword evidence="4" id="KW-0285">Flavoprotein</keyword>
<dbReference type="Proteomes" id="UP000800096">
    <property type="component" value="Unassembled WGS sequence"/>
</dbReference>
<keyword evidence="5" id="KW-0274">FAD</keyword>
<dbReference type="InterPro" id="IPR036188">
    <property type="entry name" value="FAD/NAD-bd_sf"/>
</dbReference>
<dbReference type="SUPFAM" id="SSF51905">
    <property type="entry name" value="FAD/NAD(P)-binding domain"/>
    <property type="match status" value="1"/>
</dbReference>
<evidence type="ECO:0000256" key="2">
    <source>
        <dbReference type="ARBA" id="ARBA00005179"/>
    </source>
</evidence>
<evidence type="ECO:0000256" key="7">
    <source>
        <dbReference type="ARBA" id="ARBA00023033"/>
    </source>
</evidence>
<organism evidence="9 10">
    <name type="scientific">Ampelomyces quisqualis</name>
    <name type="common">Powdery mildew agent</name>
    <dbReference type="NCBI Taxonomy" id="50730"/>
    <lineage>
        <taxon>Eukaryota</taxon>
        <taxon>Fungi</taxon>
        <taxon>Dikarya</taxon>
        <taxon>Ascomycota</taxon>
        <taxon>Pezizomycotina</taxon>
        <taxon>Dothideomycetes</taxon>
        <taxon>Pleosporomycetidae</taxon>
        <taxon>Pleosporales</taxon>
        <taxon>Pleosporineae</taxon>
        <taxon>Phaeosphaeriaceae</taxon>
        <taxon>Ampelomyces</taxon>
    </lineage>
</organism>
<comment type="pathway">
    <text evidence="2">Secondary metabolite biosynthesis.</text>
</comment>
<keyword evidence="7" id="KW-0503">Monooxygenase</keyword>
<evidence type="ECO:0000256" key="3">
    <source>
        <dbReference type="ARBA" id="ARBA00007992"/>
    </source>
</evidence>
<evidence type="ECO:0000256" key="5">
    <source>
        <dbReference type="ARBA" id="ARBA00022827"/>
    </source>
</evidence>
<dbReference type="GO" id="GO:0004497">
    <property type="term" value="F:monooxygenase activity"/>
    <property type="evidence" value="ECO:0007669"/>
    <property type="project" value="UniProtKB-KW"/>
</dbReference>
<dbReference type="EMBL" id="ML979133">
    <property type="protein sequence ID" value="KAF1919388.1"/>
    <property type="molecule type" value="Genomic_DNA"/>
</dbReference>
<name>A0A6A5QWS2_AMPQU</name>
<dbReference type="Pfam" id="PF01494">
    <property type="entry name" value="FAD_binding_3"/>
    <property type="match status" value="2"/>
</dbReference>
<comment type="cofactor">
    <cofactor evidence="1">
        <name>FAD</name>
        <dbReference type="ChEBI" id="CHEBI:57692"/>
    </cofactor>
</comment>
<proteinExistence type="inferred from homology"/>
<dbReference type="PANTHER" id="PTHR47178:SF4">
    <property type="entry name" value="FAD-DEPENDENT MONOOXYGENASE APTC"/>
    <property type="match status" value="1"/>
</dbReference>
<evidence type="ECO:0000256" key="4">
    <source>
        <dbReference type="ARBA" id="ARBA00022630"/>
    </source>
</evidence>
<evidence type="ECO:0000313" key="9">
    <source>
        <dbReference type="EMBL" id="KAF1919388.1"/>
    </source>
</evidence>
<evidence type="ECO:0000256" key="1">
    <source>
        <dbReference type="ARBA" id="ARBA00001974"/>
    </source>
</evidence>
<dbReference type="PRINTS" id="PR00420">
    <property type="entry name" value="RNGMNOXGNASE"/>
</dbReference>
<evidence type="ECO:0000313" key="10">
    <source>
        <dbReference type="Proteomes" id="UP000800096"/>
    </source>
</evidence>
<evidence type="ECO:0000259" key="8">
    <source>
        <dbReference type="Pfam" id="PF01494"/>
    </source>
</evidence>
<evidence type="ECO:0000256" key="6">
    <source>
        <dbReference type="ARBA" id="ARBA00023002"/>
    </source>
</evidence>
<dbReference type="GO" id="GO:0071949">
    <property type="term" value="F:FAD binding"/>
    <property type="evidence" value="ECO:0007669"/>
    <property type="project" value="InterPro"/>
</dbReference>
<feature type="domain" description="FAD-binding" evidence="8">
    <location>
        <begin position="6"/>
        <end position="157"/>
    </location>
</feature>
<sequence length="382" mass="42075">MARQTINIIGAGLSGLTLGRCLHQRGISAVLYDRKSAPPTHNYGITLYASTYIPLLSALGVDEHAFKSRLAVDAAIGGMGKINNAAPENSNEGPCFRANRGKLEEWLREGLNVKQNHVLQHVECSPSSPPSLRFENGQQVRDGIVVGADGPHSSLRTWLLPDSKLDILPYVVFNGKRRVNRSEFEEKIQPHLQDSTAINFRHKESRLNVSINEYQSELVSISWTYSRPSRGTEDALHQPDRALSNASVIPKELFQELDIIHQTGLPQPFSSIFEPGAIKDDRILHWLMRTTHLPQHELETLAQQSVVLLGDAAHAEPIVGGNGANNAIRDALSLAAHLAKNQPTSALNLPTWLTQTYPQWSTSVQTATCTISSLHSPCPPDR</sequence>
<gene>
    <name evidence="9" type="ORF">BDU57DRAFT_139969</name>
</gene>
<protein>
    <recommendedName>
        <fullName evidence="8">FAD-binding domain-containing protein</fullName>
    </recommendedName>
</protein>
<dbReference type="InterPro" id="IPR002938">
    <property type="entry name" value="FAD-bd"/>
</dbReference>